<evidence type="ECO:0000313" key="2">
    <source>
        <dbReference type="Proteomes" id="UP000254937"/>
    </source>
</evidence>
<name>A0A370PWM1_ASPPH</name>
<proteinExistence type="predicted"/>
<sequence length="92" mass="10658">MLRFLRLRDAGQYQYLGILYAPVNTHPSCYLLVGNYRQAKTPSWREEAPSHKGLEKSHSKEYLVEDHGSHCLLRSARYDCCSFDLIQESPVL</sequence>
<dbReference type="AlphaFoldDB" id="A0A370PWM1"/>
<protein>
    <submittedName>
        <fullName evidence="1">Uncharacterized protein</fullName>
    </submittedName>
</protein>
<accession>A0A370PWM1</accession>
<organism evidence="1 2">
    <name type="scientific">Aspergillus phoenicis ATCC 13157</name>
    <dbReference type="NCBI Taxonomy" id="1353007"/>
    <lineage>
        <taxon>Eukaryota</taxon>
        <taxon>Fungi</taxon>
        <taxon>Dikarya</taxon>
        <taxon>Ascomycota</taxon>
        <taxon>Pezizomycotina</taxon>
        <taxon>Eurotiomycetes</taxon>
        <taxon>Eurotiomycetidae</taxon>
        <taxon>Eurotiales</taxon>
        <taxon>Aspergillaceae</taxon>
        <taxon>Aspergillus</taxon>
    </lineage>
</organism>
<gene>
    <name evidence="1" type="ORF">M752DRAFT_100397</name>
</gene>
<dbReference type="EMBL" id="KZ851846">
    <property type="protein sequence ID" value="RDK46294.1"/>
    <property type="molecule type" value="Genomic_DNA"/>
</dbReference>
<dbReference type="Proteomes" id="UP000254937">
    <property type="component" value="Unassembled WGS sequence"/>
</dbReference>
<reference evidence="1 2" key="1">
    <citation type="submission" date="2018-07" db="EMBL/GenBank/DDBJ databases">
        <title>Section-level genome sequencing of Aspergillus section Nigri to investigate inter- and intra-species variation.</title>
        <authorList>
            <consortium name="DOE Joint Genome Institute"/>
            <person name="Vesth T.C."/>
            <person name="Nybo J.L."/>
            <person name="Theobald S."/>
            <person name="Frisvad J.C."/>
            <person name="Larsen T.O."/>
            <person name="Nielsen K.F."/>
            <person name="Hoof J.B."/>
            <person name="Brandl J."/>
            <person name="Salamov A."/>
            <person name="Riley R."/>
            <person name="Gladden J.M."/>
            <person name="Phatale P."/>
            <person name="Nielsen M.T."/>
            <person name="Lyhne E.K."/>
            <person name="Kogle M.E."/>
            <person name="Strasser K."/>
            <person name="McDonnell E."/>
            <person name="Barry K."/>
            <person name="Clum A."/>
            <person name="Chen C."/>
            <person name="Nolan M."/>
            <person name="Sandor L."/>
            <person name="Kuo A."/>
            <person name="Lipzen A."/>
            <person name="Hainaut M."/>
            <person name="Drula E."/>
            <person name="Tsang A."/>
            <person name="Magnuson J.K."/>
            <person name="Henrissat B."/>
            <person name="Wiebenga A."/>
            <person name="Simmons B.A."/>
            <person name="Makela M.R."/>
            <person name="De vries R.P."/>
            <person name="Grigoriev I.V."/>
            <person name="Mortensen U.H."/>
            <person name="Baker S.E."/>
            <person name="Andersen M.R."/>
        </authorList>
    </citation>
    <scope>NUCLEOTIDE SEQUENCE [LARGE SCALE GENOMIC DNA]</scope>
    <source>
        <strain evidence="1 2">ATCC 13157</strain>
    </source>
</reference>
<keyword evidence="2" id="KW-1185">Reference proteome</keyword>
<evidence type="ECO:0000313" key="1">
    <source>
        <dbReference type="EMBL" id="RDK46294.1"/>
    </source>
</evidence>